<evidence type="ECO:0000256" key="7">
    <source>
        <dbReference type="ARBA" id="ARBA00022840"/>
    </source>
</evidence>
<organism evidence="13 14">
    <name type="scientific">Streptomyces endocoffeicus</name>
    <dbReference type="NCBI Taxonomy" id="2898945"/>
    <lineage>
        <taxon>Bacteria</taxon>
        <taxon>Bacillati</taxon>
        <taxon>Actinomycetota</taxon>
        <taxon>Actinomycetes</taxon>
        <taxon>Kitasatosporales</taxon>
        <taxon>Streptomycetaceae</taxon>
        <taxon>Streptomyces</taxon>
    </lineage>
</organism>
<evidence type="ECO:0000259" key="12">
    <source>
        <dbReference type="Pfam" id="PF07730"/>
    </source>
</evidence>
<keyword evidence="6 13" id="KW-0418">Kinase</keyword>
<keyword evidence="4" id="KW-0808">Transferase</keyword>
<keyword evidence="10" id="KW-0812">Transmembrane</keyword>
<dbReference type="Pfam" id="PF07730">
    <property type="entry name" value="HisKA_3"/>
    <property type="match status" value="1"/>
</dbReference>
<dbReference type="CDD" id="cd16917">
    <property type="entry name" value="HATPase_UhpB-NarQ-NarX-like"/>
    <property type="match status" value="1"/>
</dbReference>
<keyword evidence="8" id="KW-0902">Two-component regulatory system</keyword>
<feature type="compositionally biased region" description="Basic and acidic residues" evidence="9">
    <location>
        <begin position="377"/>
        <end position="394"/>
    </location>
</feature>
<evidence type="ECO:0000259" key="11">
    <source>
        <dbReference type="Pfam" id="PF02518"/>
    </source>
</evidence>
<dbReference type="PANTHER" id="PTHR24421:SF10">
    <property type="entry name" value="NITRATE_NITRITE SENSOR PROTEIN NARQ"/>
    <property type="match status" value="1"/>
</dbReference>
<dbReference type="PANTHER" id="PTHR24421">
    <property type="entry name" value="NITRATE/NITRITE SENSOR PROTEIN NARX-RELATED"/>
    <property type="match status" value="1"/>
</dbReference>
<dbReference type="Proteomes" id="UP000621510">
    <property type="component" value="Unassembled WGS sequence"/>
</dbReference>
<evidence type="ECO:0000313" key="13">
    <source>
        <dbReference type="EMBL" id="MBL1112971.1"/>
    </source>
</evidence>
<comment type="catalytic activity">
    <reaction evidence="1">
        <text>ATP + protein L-histidine = ADP + protein N-phospho-L-histidine.</text>
        <dbReference type="EC" id="2.7.13.3"/>
    </reaction>
</comment>
<name>A0ABS1PKN3_9ACTN</name>
<keyword evidence="14" id="KW-1185">Reference proteome</keyword>
<sequence length="444" mass="46130">MAAVCAGWWRTGTAWWQGRPRAARDRELAFVLTVLSFAEPLAGVGARFGDLPTRHAPVLAVLLALGQTLPLAVRARRPALCLTLVGLSFGVHQSLGLPQTFASMGLYLALYSVGAHAERGRRLLVMPAVAAYAALSVVLHARGAPLPPQDYVVIGLVLAAVWGGGAVVRGRRAAEAERRRLVALAATAAERSRLARELHDVVTHHVTAMVVQSDAAPFLMASPERVTEALTAISGTGRRALAELRYLLGVLEATGESAANGSAPGGSAPGRSASGRSASGGSAANGSAPNGSAPDSRAPARGDLRDLIEQTRRGGQPVDLIEDGKRLPLPIGADLTVYRLVQESLTNAVKYASGRPTRVTVGYGHEHVDIEVANDGPDDHGRQGIGDAHGDGRHPAPGPRHISGGRGLGGLRERVRMLGGDFTAGPRADGGFSVRARIPTGGDA</sequence>
<dbReference type="Pfam" id="PF02518">
    <property type="entry name" value="HATPase_c"/>
    <property type="match status" value="1"/>
</dbReference>
<feature type="transmembrane region" description="Helical" evidence="10">
    <location>
        <begin position="28"/>
        <end position="49"/>
    </location>
</feature>
<dbReference type="Gene3D" id="1.20.5.1930">
    <property type="match status" value="1"/>
</dbReference>
<dbReference type="GO" id="GO:0016301">
    <property type="term" value="F:kinase activity"/>
    <property type="evidence" value="ECO:0007669"/>
    <property type="project" value="UniProtKB-KW"/>
</dbReference>
<feature type="domain" description="Signal transduction histidine kinase subgroup 3 dimerisation and phosphoacceptor" evidence="12">
    <location>
        <begin position="190"/>
        <end position="253"/>
    </location>
</feature>
<evidence type="ECO:0000256" key="4">
    <source>
        <dbReference type="ARBA" id="ARBA00022679"/>
    </source>
</evidence>
<keyword evidence="10" id="KW-1133">Transmembrane helix</keyword>
<feature type="region of interest" description="Disordered" evidence="9">
    <location>
        <begin position="374"/>
        <end position="408"/>
    </location>
</feature>
<dbReference type="InterPro" id="IPR050482">
    <property type="entry name" value="Sensor_HK_TwoCompSys"/>
</dbReference>
<feature type="transmembrane region" description="Helical" evidence="10">
    <location>
        <begin position="101"/>
        <end position="117"/>
    </location>
</feature>
<feature type="transmembrane region" description="Helical" evidence="10">
    <location>
        <begin position="151"/>
        <end position="170"/>
    </location>
</feature>
<dbReference type="InterPro" id="IPR003594">
    <property type="entry name" value="HATPase_dom"/>
</dbReference>
<evidence type="ECO:0000256" key="1">
    <source>
        <dbReference type="ARBA" id="ARBA00000085"/>
    </source>
</evidence>
<accession>A0ABS1PKN3</accession>
<feature type="domain" description="Histidine kinase/HSP90-like ATPase" evidence="11">
    <location>
        <begin position="335"/>
        <end position="440"/>
    </location>
</feature>
<gene>
    <name evidence="13" type="ORF">JK364_11285</name>
</gene>
<evidence type="ECO:0000313" key="14">
    <source>
        <dbReference type="Proteomes" id="UP000621510"/>
    </source>
</evidence>
<feature type="region of interest" description="Disordered" evidence="9">
    <location>
        <begin position="257"/>
        <end position="300"/>
    </location>
</feature>
<dbReference type="Gene3D" id="3.30.565.10">
    <property type="entry name" value="Histidine kinase-like ATPase, C-terminal domain"/>
    <property type="match status" value="1"/>
</dbReference>
<protein>
    <recommendedName>
        <fullName evidence="2">histidine kinase</fullName>
        <ecNumber evidence="2">2.7.13.3</ecNumber>
    </recommendedName>
</protein>
<dbReference type="SUPFAM" id="SSF55874">
    <property type="entry name" value="ATPase domain of HSP90 chaperone/DNA topoisomerase II/histidine kinase"/>
    <property type="match status" value="1"/>
</dbReference>
<evidence type="ECO:0000256" key="9">
    <source>
        <dbReference type="SAM" id="MobiDB-lite"/>
    </source>
</evidence>
<keyword evidence="5" id="KW-0547">Nucleotide-binding</keyword>
<dbReference type="EMBL" id="JAERRG010000003">
    <property type="protein sequence ID" value="MBL1112971.1"/>
    <property type="molecule type" value="Genomic_DNA"/>
</dbReference>
<proteinExistence type="predicted"/>
<dbReference type="InterPro" id="IPR011712">
    <property type="entry name" value="Sig_transdc_His_kin_sub3_dim/P"/>
</dbReference>
<evidence type="ECO:0000256" key="2">
    <source>
        <dbReference type="ARBA" id="ARBA00012438"/>
    </source>
</evidence>
<feature type="compositionally biased region" description="Low complexity" evidence="9">
    <location>
        <begin position="269"/>
        <end position="294"/>
    </location>
</feature>
<keyword evidence="7" id="KW-0067">ATP-binding</keyword>
<evidence type="ECO:0000256" key="5">
    <source>
        <dbReference type="ARBA" id="ARBA00022741"/>
    </source>
</evidence>
<dbReference type="EC" id="2.7.13.3" evidence="2"/>
<evidence type="ECO:0000256" key="3">
    <source>
        <dbReference type="ARBA" id="ARBA00022553"/>
    </source>
</evidence>
<keyword evidence="10" id="KW-0472">Membrane</keyword>
<reference evidence="13 14" key="1">
    <citation type="submission" date="2021-01" db="EMBL/GenBank/DDBJ databases">
        <title>WGS of actinomycetes isolated from Thailand.</title>
        <authorList>
            <person name="Thawai C."/>
        </authorList>
    </citation>
    <scope>NUCLEOTIDE SEQUENCE [LARGE SCALE GENOMIC DNA]</scope>
    <source>
        <strain evidence="13 14">CA3R110</strain>
    </source>
</reference>
<comment type="caution">
    <text evidence="13">The sequence shown here is derived from an EMBL/GenBank/DDBJ whole genome shotgun (WGS) entry which is preliminary data.</text>
</comment>
<keyword evidence="3" id="KW-0597">Phosphoprotein</keyword>
<evidence type="ECO:0000256" key="10">
    <source>
        <dbReference type="SAM" id="Phobius"/>
    </source>
</evidence>
<evidence type="ECO:0000256" key="6">
    <source>
        <dbReference type="ARBA" id="ARBA00022777"/>
    </source>
</evidence>
<dbReference type="InterPro" id="IPR036890">
    <property type="entry name" value="HATPase_C_sf"/>
</dbReference>
<evidence type="ECO:0000256" key="8">
    <source>
        <dbReference type="ARBA" id="ARBA00023012"/>
    </source>
</evidence>
<feature type="transmembrane region" description="Helical" evidence="10">
    <location>
        <begin position="124"/>
        <end position="145"/>
    </location>
</feature>